<organism evidence="1 2">
    <name type="scientific">Desulfotignum balticum</name>
    <dbReference type="NCBI Taxonomy" id="115781"/>
    <lineage>
        <taxon>Bacteria</taxon>
        <taxon>Pseudomonadati</taxon>
        <taxon>Thermodesulfobacteriota</taxon>
        <taxon>Desulfobacteria</taxon>
        <taxon>Desulfobacterales</taxon>
        <taxon>Desulfobacteraceae</taxon>
        <taxon>Desulfotignum</taxon>
    </lineage>
</organism>
<evidence type="ECO:0000313" key="1">
    <source>
        <dbReference type="EMBL" id="MBG0778604.1"/>
    </source>
</evidence>
<dbReference type="AlphaFoldDB" id="A0A931CWC0"/>
<reference evidence="1" key="1">
    <citation type="submission" date="2020-07" db="EMBL/GenBank/DDBJ databases">
        <title>Severe corrosion of carbon steel in oil field produced water can be linked to methanogenic archaea containing a special type of NiFe hydrogenase.</title>
        <authorList>
            <person name="Lahme S."/>
            <person name="Mand J."/>
            <person name="Longwell J."/>
            <person name="Smith R."/>
            <person name="Enning D."/>
        </authorList>
    </citation>
    <scope>NUCLEOTIDE SEQUENCE</scope>
    <source>
        <strain evidence="1">MIC098Bin6</strain>
    </source>
</reference>
<proteinExistence type="predicted"/>
<sequence length="58" mass="6547">MDMVKAAKELLLQDKVDIFLGYRKLDGHQIPHGFTKTHVADLDQLEISQPVSSGKNRL</sequence>
<dbReference type="Proteomes" id="UP000706172">
    <property type="component" value="Unassembled WGS sequence"/>
</dbReference>
<name>A0A931CWC0_9BACT</name>
<evidence type="ECO:0000313" key="2">
    <source>
        <dbReference type="Proteomes" id="UP000706172"/>
    </source>
</evidence>
<comment type="caution">
    <text evidence="1">The sequence shown here is derived from an EMBL/GenBank/DDBJ whole genome shotgun (WGS) entry which is preliminary data.</text>
</comment>
<dbReference type="EMBL" id="JACCQK010000061">
    <property type="protein sequence ID" value="MBG0778604.1"/>
    <property type="molecule type" value="Genomic_DNA"/>
</dbReference>
<gene>
    <name evidence="1" type="ORF">H0S81_01560</name>
</gene>
<accession>A0A931CWC0</accession>
<protein>
    <submittedName>
        <fullName evidence="1">Uncharacterized protein</fullName>
    </submittedName>
</protein>